<dbReference type="CDD" id="cd18793">
    <property type="entry name" value="SF2_C_SNF"/>
    <property type="match status" value="1"/>
</dbReference>
<keyword evidence="16" id="KW-1185">Reference proteome</keyword>
<comment type="subcellular location">
    <subcellularLocation>
        <location evidence="1">Nucleus</location>
    </subcellularLocation>
</comment>
<dbReference type="InterPro" id="IPR058951">
    <property type="entry name" value="WHD_Rad26_CSB-like"/>
</dbReference>
<dbReference type="InterPro" id="IPR001650">
    <property type="entry name" value="Helicase_C-like"/>
</dbReference>
<evidence type="ECO:0000259" key="13">
    <source>
        <dbReference type="PROSITE" id="PS51192"/>
    </source>
</evidence>
<evidence type="ECO:0000256" key="2">
    <source>
        <dbReference type="ARBA" id="ARBA00007025"/>
    </source>
</evidence>
<feature type="domain" description="Helicase C-terminal" evidence="14">
    <location>
        <begin position="744"/>
        <end position="910"/>
    </location>
</feature>
<sequence>MSQVGSDEDVQVKEEQSNQLNDEISYLREQPQTTATDNSNGSALAALGVRFIEQDSLERKVAADADKMMVTRDIELDEKRLEKSKSKYNKLEIKLKSLQSKLNTVNTRISVKQKLRLDIDKLKKDEIDPLLHDIKEISERLSEAKQKSQSMQVVESDSTVQQLPSETKKEFLIRTGKITAFGSANGFFEDQDGNDHHSVPTHQNLMGPGLEEFEDEESGTDEIQEIKSNADLNDKSIKIDEDDNDFFSNEEVYVSKKRQPKKKDDDDDDEYSEDDDADVLLDSEEEYVDEDANSIHLDIDDDDDGEKTAKSSKKKIAIKDEFNNIDDGDETVYLKRLKEWVKRRSVLRKQKRQDYIDDESVPEWFKPHPTANDAVLTNEFKIPGDIHPSLFDYQKTCVQWLWELYAQKTGGIIGDEMGLGKTVQVISFLAGLHYSGKLNKPVLVVCPATVLRQWCNEFHRWWPAFRTVILHSIGKGMMKKKKKSADDDEDDELESLLVDEDYDSKSVNAIQTEKNVKHLVDRVVAKGHVIITTYVGVRIYSKHLLNVKWGYVVLDEGHKIRNPDSYITLACKQLKTPNRIILSGTPIQNNLVELWSLFDFVFPGRLGTLPVFQKQFCVPINLGGYANATNVQVQTGYKCAVILRELVAPYLLRRVKADVAKDLPKKSEMVLFCKLTPQQKQLYKDFLESEDLQRILKGKRNALFGIDVLRKICNHPDLVDLSIKGKLKSGEETSSLQSRSGKLQVVSMLLELWKKEGRKTLLFTQTRQMLDILSEFIQSMDKERGGGYNYLRMDGTTPIAQRQGLVDTFNNDPEYNVFLLTTRVGGLGVNLTGASRVIIYDPDWNPSTDLQARERAWRLGQKKDVTIYRLMIAGSIEEKIYHRQIFKQFLTNKILKDPKQKRFFKMNDLHDLFTLGDQDTKGTETADLFGASETIYEGTKERKSKFLRNRGKETLHSKDETGDGDDFLQVSKFKGVSHLQHFEDGESHKEKTGDADQGENDDDFMSNLFKNSGIHSALEHGSIMQQGSSNASTSAAIIENEASKIAREAADALRQSRKLATMTGVSVPTWTGKFGKAGKANRGSKRKVAPTSREDSPIFKQMRSNAARASRFGAHAPVSSSSILSGIQKKKNDNGTLKKSKVTADDGNALIAKLSTYMSDIDGYFSTSGDILDHLNINVHDEKTVNVVRSMLRTICKWDKIKRGWVLNKEFR</sequence>
<accession>A0A9W6YSX0</accession>
<dbReference type="OrthoDB" id="413460at2759"/>
<evidence type="ECO:0000256" key="8">
    <source>
        <dbReference type="ARBA" id="ARBA00023125"/>
    </source>
</evidence>
<dbReference type="GO" id="GO:0005634">
    <property type="term" value="C:nucleus"/>
    <property type="evidence" value="ECO:0007669"/>
    <property type="project" value="TreeGrafter"/>
</dbReference>
<keyword evidence="6" id="KW-0347">Helicase</keyword>
<protein>
    <submittedName>
        <fullName evidence="15">Unnamed protein product</fullName>
    </submittedName>
</protein>
<keyword evidence="9" id="KW-0234">DNA repair</keyword>
<evidence type="ECO:0000256" key="10">
    <source>
        <dbReference type="ARBA" id="ARBA00023242"/>
    </source>
</evidence>
<evidence type="ECO:0000259" key="14">
    <source>
        <dbReference type="PROSITE" id="PS51194"/>
    </source>
</evidence>
<keyword evidence="10" id="KW-0539">Nucleus</keyword>
<dbReference type="GO" id="GO:0005524">
    <property type="term" value="F:ATP binding"/>
    <property type="evidence" value="ECO:0007669"/>
    <property type="project" value="InterPro"/>
</dbReference>
<dbReference type="GO" id="GO:0016787">
    <property type="term" value="F:hydrolase activity"/>
    <property type="evidence" value="ECO:0007669"/>
    <property type="project" value="UniProtKB-KW"/>
</dbReference>
<evidence type="ECO:0000256" key="4">
    <source>
        <dbReference type="ARBA" id="ARBA00022763"/>
    </source>
</evidence>
<feature type="compositionally biased region" description="Basic and acidic residues" evidence="12">
    <location>
        <begin position="981"/>
        <end position="994"/>
    </location>
</feature>
<evidence type="ECO:0000256" key="12">
    <source>
        <dbReference type="SAM" id="MobiDB-lite"/>
    </source>
</evidence>
<dbReference type="CDD" id="cd18000">
    <property type="entry name" value="DEXHc_ERCC6"/>
    <property type="match status" value="1"/>
</dbReference>
<dbReference type="PANTHER" id="PTHR45629:SF7">
    <property type="entry name" value="DNA EXCISION REPAIR PROTEIN ERCC-6-RELATED"/>
    <property type="match status" value="1"/>
</dbReference>
<feature type="region of interest" description="Disordered" evidence="12">
    <location>
        <begin position="1"/>
        <end position="40"/>
    </location>
</feature>
<proteinExistence type="inferred from homology"/>
<dbReference type="GO" id="GO:0008094">
    <property type="term" value="F:ATP-dependent activity, acting on DNA"/>
    <property type="evidence" value="ECO:0007669"/>
    <property type="project" value="TreeGrafter"/>
</dbReference>
<dbReference type="PANTHER" id="PTHR45629">
    <property type="entry name" value="SNF2/RAD54 FAMILY MEMBER"/>
    <property type="match status" value="1"/>
</dbReference>
<organism evidence="15 16">
    <name type="scientific">Ambrosiozyma monospora</name>
    <name type="common">Yeast</name>
    <name type="synonym">Endomycopsis monosporus</name>
    <dbReference type="NCBI Taxonomy" id="43982"/>
    <lineage>
        <taxon>Eukaryota</taxon>
        <taxon>Fungi</taxon>
        <taxon>Dikarya</taxon>
        <taxon>Ascomycota</taxon>
        <taxon>Saccharomycotina</taxon>
        <taxon>Pichiomycetes</taxon>
        <taxon>Pichiales</taxon>
        <taxon>Pichiaceae</taxon>
        <taxon>Ambrosiozyma</taxon>
    </lineage>
</organism>
<feature type="compositionally biased region" description="Polar residues" evidence="12">
    <location>
        <begin position="30"/>
        <end position="40"/>
    </location>
</feature>
<dbReference type="Pfam" id="PF25875">
    <property type="entry name" value="WHD_Rad26_CSB"/>
    <property type="match status" value="1"/>
</dbReference>
<keyword evidence="5" id="KW-0378">Hydrolase</keyword>
<dbReference type="SMART" id="SM00490">
    <property type="entry name" value="HELICc"/>
    <property type="match status" value="1"/>
</dbReference>
<dbReference type="Pfam" id="PF00271">
    <property type="entry name" value="Helicase_C"/>
    <property type="match status" value="1"/>
</dbReference>
<dbReference type="Pfam" id="PF00176">
    <property type="entry name" value="SNF2-rel_dom"/>
    <property type="match status" value="1"/>
</dbReference>
<dbReference type="Gene3D" id="3.40.50.300">
    <property type="entry name" value="P-loop containing nucleotide triphosphate hydrolases"/>
    <property type="match status" value="1"/>
</dbReference>
<dbReference type="SUPFAM" id="SSF52540">
    <property type="entry name" value="P-loop containing nucleoside triphosphate hydrolases"/>
    <property type="match status" value="2"/>
</dbReference>
<dbReference type="InterPro" id="IPR000330">
    <property type="entry name" value="SNF2_N"/>
</dbReference>
<dbReference type="InterPro" id="IPR049730">
    <property type="entry name" value="SNF2/RAD54-like_C"/>
</dbReference>
<dbReference type="PROSITE" id="PS51192">
    <property type="entry name" value="HELICASE_ATP_BIND_1"/>
    <property type="match status" value="1"/>
</dbReference>
<dbReference type="InterPro" id="IPR038718">
    <property type="entry name" value="SNF2-like_sf"/>
</dbReference>
<feature type="region of interest" description="Disordered" evidence="12">
    <location>
        <begin position="1073"/>
        <end position="1095"/>
    </location>
</feature>
<feature type="region of interest" description="Disordered" evidence="12">
    <location>
        <begin position="191"/>
        <end position="221"/>
    </location>
</feature>
<dbReference type="InterPro" id="IPR027417">
    <property type="entry name" value="P-loop_NTPase"/>
</dbReference>
<keyword evidence="4" id="KW-0227">DNA damage</keyword>
<dbReference type="PROSITE" id="PS51194">
    <property type="entry name" value="HELICASE_CTER"/>
    <property type="match status" value="1"/>
</dbReference>
<feature type="compositionally biased region" description="Acidic residues" evidence="12">
    <location>
        <begin position="211"/>
        <end position="221"/>
    </location>
</feature>
<evidence type="ECO:0000256" key="11">
    <source>
        <dbReference type="SAM" id="Coils"/>
    </source>
</evidence>
<feature type="region of interest" description="Disordered" evidence="12">
    <location>
        <begin position="981"/>
        <end position="1003"/>
    </location>
</feature>
<evidence type="ECO:0000256" key="5">
    <source>
        <dbReference type="ARBA" id="ARBA00022801"/>
    </source>
</evidence>
<dbReference type="Proteomes" id="UP001165063">
    <property type="component" value="Unassembled WGS sequence"/>
</dbReference>
<keyword evidence="8" id="KW-0238">DNA-binding</keyword>
<feature type="coiled-coil region" evidence="11">
    <location>
        <begin position="74"/>
        <end position="108"/>
    </location>
</feature>
<dbReference type="FunFam" id="3.40.50.10810:FF:000039">
    <property type="entry name" value="DNA repair protein Rhp26/Rad26"/>
    <property type="match status" value="1"/>
</dbReference>
<dbReference type="InterPro" id="IPR014001">
    <property type="entry name" value="Helicase_ATP-bd"/>
</dbReference>
<dbReference type="EMBL" id="BSXU01000510">
    <property type="protein sequence ID" value="GMG20930.1"/>
    <property type="molecule type" value="Genomic_DNA"/>
</dbReference>
<dbReference type="SMART" id="SM00487">
    <property type="entry name" value="DEXDc"/>
    <property type="match status" value="1"/>
</dbReference>
<comment type="similarity">
    <text evidence="2">Belongs to the SNF2/RAD54 helicase family.</text>
</comment>
<evidence type="ECO:0000256" key="1">
    <source>
        <dbReference type="ARBA" id="ARBA00004123"/>
    </source>
</evidence>
<evidence type="ECO:0000313" key="15">
    <source>
        <dbReference type="EMBL" id="GMG20930.1"/>
    </source>
</evidence>
<dbReference type="InterPro" id="IPR050496">
    <property type="entry name" value="SNF2_RAD54_helicase_repair"/>
</dbReference>
<evidence type="ECO:0000256" key="9">
    <source>
        <dbReference type="ARBA" id="ARBA00023204"/>
    </source>
</evidence>
<reference evidence="15" key="1">
    <citation type="submission" date="2023-04" db="EMBL/GenBank/DDBJ databases">
        <title>Ambrosiozyma monospora NBRC 1965.</title>
        <authorList>
            <person name="Ichikawa N."/>
            <person name="Sato H."/>
            <person name="Tonouchi N."/>
        </authorList>
    </citation>
    <scope>NUCLEOTIDE SEQUENCE</scope>
    <source>
        <strain evidence="15">NBRC 1965</strain>
    </source>
</reference>
<dbReference type="GO" id="GO:0006283">
    <property type="term" value="P:transcription-coupled nucleotide-excision repair"/>
    <property type="evidence" value="ECO:0007669"/>
    <property type="project" value="TreeGrafter"/>
</dbReference>
<name>A0A9W6YSX0_AMBMO</name>
<keyword evidence="3" id="KW-0547">Nucleotide-binding</keyword>
<dbReference type="AlphaFoldDB" id="A0A9W6YSX0"/>
<comment type="caution">
    <text evidence="15">The sequence shown here is derived from an EMBL/GenBank/DDBJ whole genome shotgun (WGS) entry which is preliminary data.</text>
</comment>
<keyword evidence="11" id="KW-0175">Coiled coil</keyword>
<feature type="domain" description="Helicase ATP-binding" evidence="13">
    <location>
        <begin position="402"/>
        <end position="604"/>
    </location>
</feature>
<evidence type="ECO:0000313" key="16">
    <source>
        <dbReference type="Proteomes" id="UP001165063"/>
    </source>
</evidence>
<feature type="region of interest" description="Disordered" evidence="12">
    <location>
        <begin position="250"/>
        <end position="313"/>
    </location>
</feature>
<keyword evidence="7" id="KW-0067">ATP-binding</keyword>
<feature type="compositionally biased region" description="Acidic residues" evidence="12">
    <location>
        <begin position="265"/>
        <end position="292"/>
    </location>
</feature>
<dbReference type="Gene3D" id="3.40.50.10810">
    <property type="entry name" value="Tandem AAA-ATPase domain"/>
    <property type="match status" value="1"/>
</dbReference>
<evidence type="ECO:0000256" key="3">
    <source>
        <dbReference type="ARBA" id="ARBA00022741"/>
    </source>
</evidence>
<gene>
    <name evidence="15" type="ORF">Amon01_000159900</name>
</gene>
<evidence type="ECO:0000256" key="7">
    <source>
        <dbReference type="ARBA" id="ARBA00022840"/>
    </source>
</evidence>
<evidence type="ECO:0000256" key="6">
    <source>
        <dbReference type="ARBA" id="ARBA00022806"/>
    </source>
</evidence>